<dbReference type="AlphaFoldDB" id="A0A6F9E5A6"/>
<dbReference type="Proteomes" id="UP000502196">
    <property type="component" value="Chromosome"/>
</dbReference>
<accession>A0A6F9E5A6</accession>
<feature type="region of interest" description="Disordered" evidence="1">
    <location>
        <begin position="16"/>
        <end position="38"/>
    </location>
</feature>
<name>A0A6F9E5A6_9BACL</name>
<sequence length="163" mass="17860">MAQNYLTAVQKFDPEEARKWTESQDSTKNSLLNPTDPTTTEMAKSLLTKMTFELGEENISGDKATVSAKITTLDLGRIVANSMKDLFSMALAQAFANDPSAKQQNEAMAQRILINAMNDPNAPKTTSDVKINLVKTKDGWKIATDNKDLFSALTGRADQLFGP</sequence>
<protein>
    <submittedName>
        <fullName evidence="2">Group-specific protein</fullName>
    </submittedName>
</protein>
<gene>
    <name evidence="2" type="ORF">COOX1_1032</name>
</gene>
<evidence type="ECO:0000313" key="2">
    <source>
        <dbReference type="EMBL" id="CAB3391681.1"/>
    </source>
</evidence>
<dbReference type="EMBL" id="LR792683">
    <property type="protein sequence ID" value="CAB3391681.1"/>
    <property type="molecule type" value="Genomic_DNA"/>
</dbReference>
<evidence type="ECO:0000313" key="3">
    <source>
        <dbReference type="Proteomes" id="UP000502196"/>
    </source>
</evidence>
<feature type="compositionally biased region" description="Polar residues" evidence="1">
    <location>
        <begin position="23"/>
        <end position="38"/>
    </location>
</feature>
<evidence type="ECO:0000256" key="1">
    <source>
        <dbReference type="SAM" id="MobiDB-lite"/>
    </source>
</evidence>
<reference evidence="2 3" key="1">
    <citation type="submission" date="2020-04" db="EMBL/GenBank/DDBJ databases">
        <authorList>
            <person name="Hogendoorn C."/>
        </authorList>
    </citation>
    <scope>NUCLEOTIDE SEQUENCE [LARGE SCALE GENOMIC DNA]</scope>
    <source>
        <strain evidence="2">COOX1</strain>
    </source>
</reference>
<proteinExistence type="predicted"/>
<organism evidence="2 3">
    <name type="scientific">Kyrpidia spormannii</name>
    <dbReference type="NCBI Taxonomy" id="2055160"/>
    <lineage>
        <taxon>Bacteria</taxon>
        <taxon>Bacillati</taxon>
        <taxon>Bacillota</taxon>
        <taxon>Bacilli</taxon>
        <taxon>Bacillales</taxon>
        <taxon>Alicyclobacillaceae</taxon>
        <taxon>Kyrpidia</taxon>
    </lineage>
</organism>